<dbReference type="InterPro" id="IPR051167">
    <property type="entry name" value="Prolyl_oligopep/macrocyclase"/>
</dbReference>
<evidence type="ECO:0000256" key="2">
    <source>
        <dbReference type="ARBA" id="ARBA00011897"/>
    </source>
</evidence>
<dbReference type="EC" id="3.4.21.26" evidence="2"/>
<evidence type="ECO:0000256" key="3">
    <source>
        <dbReference type="ARBA" id="ARBA00022670"/>
    </source>
</evidence>
<feature type="domain" description="Peptidase S9 prolyl oligopeptidase catalytic" evidence="6">
    <location>
        <begin position="527"/>
        <end position="739"/>
    </location>
</feature>
<evidence type="ECO:0000313" key="9">
    <source>
        <dbReference type="Proteomes" id="UP001204439"/>
    </source>
</evidence>
<reference evidence="8 9" key="1">
    <citation type="submission" date="2023-11" db="EMBL/GenBank/DDBJ databases">
        <title>First isolation, identification, and characterization of non-pathogenic Epilithonimonas ginsengisoli isolated from diseased farmed rainbow trout (Oncorhynchus mykiss) in Chile.</title>
        <authorList>
            <person name="Miranda C.D."/>
            <person name="Irgang R."/>
            <person name="Concha C."/>
            <person name="Rojas R."/>
            <person name="Avendano R."/>
        </authorList>
    </citation>
    <scope>NUCLEOTIDE SEQUENCE [LARGE SCALE GENOMIC DNA]</scope>
    <source>
        <strain evidence="8 9">FP99</strain>
    </source>
</reference>
<comment type="caution">
    <text evidence="8">The sequence shown here is derived from an EMBL/GenBank/DDBJ whole genome shotgun (WGS) entry which is preliminary data.</text>
</comment>
<evidence type="ECO:0000256" key="1">
    <source>
        <dbReference type="ARBA" id="ARBA00001070"/>
    </source>
</evidence>
<dbReference type="InterPro" id="IPR029058">
    <property type="entry name" value="AB_hydrolase_fold"/>
</dbReference>
<sequence length="747" mass="84160">MKKKTKIEDDIKSAVKVEKITSKNNLKTKLMKIQTLALPAIVLVTSTLKAQYQYPKSKTVDVVETHWGLEINDPYRWIEDIKNPEVINWFKAQSEYTNSQLAKIPGQEKLVQEFRELDAMRSVRYNPVAKAGGMYFYDKSLPGEQVNKFYSKDIKTGKETLIFDPQTHVAGKTFDFETFVSNDGSRILFSLSEAGNEVSDLHIYDVKSGKFLPEIIPLALGPSFVSGSNDQITYTQLKNYDVHDPETMLNMPCKIHIIGTPVASDKIVISAITHPDFGLQPQEMPSLMTFENSPYLFLVKFTVEKNLTVYFAPKSELNQTKINWKPLTTTSDEVQNIIAYGNDLYLLTAKGNPHFNILKTNLQNPDLKKAEIVFKGNPEWKISKIHPAKDFIIINKSKNELIIKQSFYNLKTGKLSSPEINLQGNIKAKNISTQDNEILLVNSGWNIPNQFSTYDLETEKMTKNPFEIVYKMPFVKNLVVEEIEVRSHDGAMVPLSIIYDKTKVKRDGTSIGYMYGYGSYGTSLTPTFRTEFIPLLTKGTVIAVAHIRGGGEKGNDWHLGGKKTNKPNTWKDFNACAEYLIQNKYVSPKKMAITGGSAGGILIGRAITERPDLYRVAIPEVGMMNTLRAEFDPNGPGNIAEFGTIKDEAEFKSLLEMDAYHHIKKGENYPAILVTTGFNDPRVASYNPAKFAGKMQNENGSKNPVFLVVNYNAGHFGGSTKDEYFKEESKKIAFILWQCGHPDFQIK</sequence>
<comment type="catalytic activity">
    <reaction evidence="1">
        <text>Hydrolysis of Pro-|-Xaa &gt;&gt; Ala-|-Xaa in oligopeptides.</text>
        <dbReference type="EC" id="3.4.21.26"/>
    </reaction>
</comment>
<organism evidence="8 9">
    <name type="scientific">Epilithonimonas ginsengisoli</name>
    <dbReference type="NCBI Taxonomy" id="1245592"/>
    <lineage>
        <taxon>Bacteria</taxon>
        <taxon>Pseudomonadati</taxon>
        <taxon>Bacteroidota</taxon>
        <taxon>Flavobacteriia</taxon>
        <taxon>Flavobacteriales</taxon>
        <taxon>Weeksellaceae</taxon>
        <taxon>Chryseobacterium group</taxon>
        <taxon>Epilithonimonas</taxon>
    </lineage>
</organism>
<keyword evidence="9" id="KW-1185">Reference proteome</keyword>
<dbReference type="Gene3D" id="2.130.10.120">
    <property type="entry name" value="Prolyl oligopeptidase, N-terminal domain"/>
    <property type="match status" value="1"/>
</dbReference>
<dbReference type="Pfam" id="PF00326">
    <property type="entry name" value="Peptidase_S9"/>
    <property type="match status" value="1"/>
</dbReference>
<dbReference type="RefSeq" id="WP_086048270.1">
    <property type="nucleotide sequence ID" value="NZ_JAMXLT020000052.1"/>
</dbReference>
<evidence type="ECO:0000259" key="7">
    <source>
        <dbReference type="Pfam" id="PF02897"/>
    </source>
</evidence>
<dbReference type="SUPFAM" id="SSF50993">
    <property type="entry name" value="Peptidase/esterase 'gauge' domain"/>
    <property type="match status" value="1"/>
</dbReference>
<evidence type="ECO:0000256" key="4">
    <source>
        <dbReference type="ARBA" id="ARBA00022801"/>
    </source>
</evidence>
<keyword evidence="3" id="KW-0645">Protease</keyword>
<name>A0ABU4JMN0_9FLAO</name>
<feature type="domain" description="Peptidase S9A N-terminal" evidence="7">
    <location>
        <begin position="58"/>
        <end position="462"/>
    </location>
</feature>
<dbReference type="PRINTS" id="PR00862">
    <property type="entry name" value="PROLIGOPTASE"/>
</dbReference>
<dbReference type="InterPro" id="IPR023302">
    <property type="entry name" value="Pept_S9A_N"/>
</dbReference>
<dbReference type="InterPro" id="IPR002470">
    <property type="entry name" value="Peptidase_S9A"/>
</dbReference>
<dbReference type="PANTHER" id="PTHR42881:SF2">
    <property type="entry name" value="PROLYL ENDOPEPTIDASE"/>
    <property type="match status" value="1"/>
</dbReference>
<accession>A0ABU4JMN0</accession>
<dbReference type="Proteomes" id="UP001204439">
    <property type="component" value="Unassembled WGS sequence"/>
</dbReference>
<dbReference type="InterPro" id="IPR001375">
    <property type="entry name" value="Peptidase_S9_cat"/>
</dbReference>
<evidence type="ECO:0000256" key="5">
    <source>
        <dbReference type="ARBA" id="ARBA00022825"/>
    </source>
</evidence>
<evidence type="ECO:0000313" key="8">
    <source>
        <dbReference type="EMBL" id="MDW8550950.1"/>
    </source>
</evidence>
<dbReference type="Gene3D" id="3.40.50.1820">
    <property type="entry name" value="alpha/beta hydrolase"/>
    <property type="match status" value="1"/>
</dbReference>
<evidence type="ECO:0000259" key="6">
    <source>
        <dbReference type="Pfam" id="PF00326"/>
    </source>
</evidence>
<dbReference type="EMBL" id="JAMXLT020000052">
    <property type="protein sequence ID" value="MDW8550950.1"/>
    <property type="molecule type" value="Genomic_DNA"/>
</dbReference>
<dbReference type="Pfam" id="PF02897">
    <property type="entry name" value="Peptidase_S9_N"/>
    <property type="match status" value="1"/>
</dbReference>
<dbReference type="SUPFAM" id="SSF53474">
    <property type="entry name" value="alpha/beta-Hydrolases"/>
    <property type="match status" value="1"/>
</dbReference>
<protein>
    <recommendedName>
        <fullName evidence="2">prolyl oligopeptidase</fullName>
        <ecNumber evidence="2">3.4.21.26</ecNumber>
    </recommendedName>
</protein>
<keyword evidence="5" id="KW-0720">Serine protease</keyword>
<proteinExistence type="predicted"/>
<gene>
    <name evidence="8" type="ORF">NG800_018630</name>
</gene>
<keyword evidence="4" id="KW-0378">Hydrolase</keyword>
<dbReference type="PANTHER" id="PTHR42881">
    <property type="entry name" value="PROLYL ENDOPEPTIDASE"/>
    <property type="match status" value="1"/>
</dbReference>